<evidence type="ECO:0000256" key="5">
    <source>
        <dbReference type="ARBA" id="ARBA00022448"/>
    </source>
</evidence>
<evidence type="ECO:0000313" key="15">
    <source>
        <dbReference type="Proteomes" id="UP000095751"/>
    </source>
</evidence>
<keyword evidence="6" id="KW-1003">Cell membrane</keyword>
<dbReference type="Proteomes" id="UP000095751">
    <property type="component" value="Unassembled WGS sequence"/>
</dbReference>
<comment type="similarity">
    <text evidence="3">Belongs to the SWEET sugar transporter family.</text>
</comment>
<dbReference type="GO" id="GO:0005886">
    <property type="term" value="C:plasma membrane"/>
    <property type="evidence" value="ECO:0007669"/>
    <property type="project" value="UniProtKB-SubCell"/>
</dbReference>
<dbReference type="Gene3D" id="1.20.1280.290">
    <property type="match status" value="2"/>
</dbReference>
<keyword evidence="7" id="KW-0762">Sugar transport</keyword>
<evidence type="ECO:0000256" key="7">
    <source>
        <dbReference type="ARBA" id="ARBA00022597"/>
    </source>
</evidence>
<sequence length="241" mass="26715">MVDPSALVSPWIKFCSNTAPMASIVVFMAPYPTIQQITKDKSAGSLPLLPYSSMISSCILWFVYGLLIQERNVWFTNLVGLFFGLFYFVKFTKYVPPKSVTLPGTVRHHEQACLGVVAATSIWVLVCYLTVQRSNMWMTYAASLVGNIAVVFCLLMFASPLSALKTVLRTRSAKSIPLPFTLATVLNCFLWSVAGLGEFHDFNIYFPNLLGLAFGLIQVALKIIFVNNSSAKSEDQIDLVM</sequence>
<feature type="transmembrane region" description="Helical" evidence="13">
    <location>
        <begin position="137"/>
        <end position="164"/>
    </location>
</feature>
<dbReference type="KEGG" id="fcy:FRACYDRAFT_259124"/>
<protein>
    <recommendedName>
        <fullName evidence="4">Sugar transporter SWEET1</fullName>
    </recommendedName>
</protein>
<evidence type="ECO:0000313" key="14">
    <source>
        <dbReference type="EMBL" id="OEU22575.1"/>
    </source>
</evidence>
<evidence type="ECO:0000256" key="4">
    <source>
        <dbReference type="ARBA" id="ARBA00021741"/>
    </source>
</evidence>
<dbReference type="InParanoid" id="A0A1E7FWS2"/>
<evidence type="ECO:0000256" key="9">
    <source>
        <dbReference type="ARBA" id="ARBA00022737"/>
    </source>
</evidence>
<organism evidence="14 15">
    <name type="scientific">Fragilariopsis cylindrus CCMP1102</name>
    <dbReference type="NCBI Taxonomy" id="635003"/>
    <lineage>
        <taxon>Eukaryota</taxon>
        <taxon>Sar</taxon>
        <taxon>Stramenopiles</taxon>
        <taxon>Ochrophyta</taxon>
        <taxon>Bacillariophyta</taxon>
        <taxon>Bacillariophyceae</taxon>
        <taxon>Bacillariophycidae</taxon>
        <taxon>Bacillariales</taxon>
        <taxon>Bacillariaceae</taxon>
        <taxon>Fragilariopsis</taxon>
    </lineage>
</organism>
<dbReference type="FunFam" id="1.20.1280.290:FF:000004">
    <property type="entry name" value="Sugar transporter SWEET"/>
    <property type="match status" value="1"/>
</dbReference>
<gene>
    <name evidence="14" type="ORF">FRACYDRAFT_259124</name>
</gene>
<comment type="subcellular location">
    <subcellularLocation>
        <location evidence="1">Cell membrane</location>
        <topology evidence="1">Multi-pass membrane protein</topology>
    </subcellularLocation>
    <subcellularLocation>
        <location evidence="2">Golgi apparatus membrane</location>
        <topology evidence="2">Multi-pass membrane protein</topology>
    </subcellularLocation>
</comment>
<keyword evidence="10 13" id="KW-1133">Transmembrane helix</keyword>
<evidence type="ECO:0000256" key="11">
    <source>
        <dbReference type="ARBA" id="ARBA00023034"/>
    </source>
</evidence>
<keyword evidence="8 13" id="KW-0812">Transmembrane</keyword>
<dbReference type="InterPro" id="IPR004316">
    <property type="entry name" value="SWEET_rpt"/>
</dbReference>
<evidence type="ECO:0000256" key="3">
    <source>
        <dbReference type="ARBA" id="ARBA00007809"/>
    </source>
</evidence>
<dbReference type="GO" id="GO:0000139">
    <property type="term" value="C:Golgi membrane"/>
    <property type="evidence" value="ECO:0007669"/>
    <property type="project" value="UniProtKB-SubCell"/>
</dbReference>
<evidence type="ECO:0000256" key="6">
    <source>
        <dbReference type="ARBA" id="ARBA00022475"/>
    </source>
</evidence>
<feature type="transmembrane region" description="Helical" evidence="13">
    <location>
        <begin position="73"/>
        <end position="91"/>
    </location>
</feature>
<dbReference type="EMBL" id="KV784353">
    <property type="protein sequence ID" value="OEU22575.1"/>
    <property type="molecule type" value="Genomic_DNA"/>
</dbReference>
<dbReference type="PANTHER" id="PTHR10791:SF30">
    <property type="entry name" value="SUGAR TRANSPORTER SWEET1"/>
    <property type="match status" value="1"/>
</dbReference>
<keyword evidence="11" id="KW-0333">Golgi apparatus</keyword>
<name>A0A1E7FWS2_9STRA</name>
<evidence type="ECO:0000256" key="13">
    <source>
        <dbReference type="SAM" id="Phobius"/>
    </source>
</evidence>
<keyword evidence="15" id="KW-1185">Reference proteome</keyword>
<proteinExistence type="inferred from homology"/>
<dbReference type="AlphaFoldDB" id="A0A1E7FWS2"/>
<dbReference type="OrthoDB" id="409725at2759"/>
<evidence type="ECO:0000256" key="1">
    <source>
        <dbReference type="ARBA" id="ARBA00004651"/>
    </source>
</evidence>
<reference evidence="14 15" key="1">
    <citation type="submission" date="2016-09" db="EMBL/GenBank/DDBJ databases">
        <title>Extensive genetic diversity and differential bi-allelic expression allows diatom success in the polar Southern Ocean.</title>
        <authorList>
            <consortium name="DOE Joint Genome Institute"/>
            <person name="Mock T."/>
            <person name="Otillar R.P."/>
            <person name="Strauss J."/>
            <person name="Dupont C."/>
            <person name="Frickenhaus S."/>
            <person name="Maumus F."/>
            <person name="Mcmullan M."/>
            <person name="Sanges R."/>
            <person name="Schmutz J."/>
            <person name="Toseland A."/>
            <person name="Valas R."/>
            <person name="Veluchamy A."/>
            <person name="Ward B.J."/>
            <person name="Allen A."/>
            <person name="Barry K."/>
            <person name="Falciatore A."/>
            <person name="Ferrante M."/>
            <person name="Fortunato A.E."/>
            <person name="Gloeckner G."/>
            <person name="Gruber A."/>
            <person name="Hipkin R."/>
            <person name="Janech M."/>
            <person name="Kroth P."/>
            <person name="Leese F."/>
            <person name="Lindquist E."/>
            <person name="Lyon B.R."/>
            <person name="Martin J."/>
            <person name="Mayer C."/>
            <person name="Parker M."/>
            <person name="Quesneville H."/>
            <person name="Raymond J."/>
            <person name="Uhlig C."/>
            <person name="Valentin K.U."/>
            <person name="Worden A.Z."/>
            <person name="Armbrust E.V."/>
            <person name="Bowler C."/>
            <person name="Green B."/>
            <person name="Moulton V."/>
            <person name="Van Oosterhout C."/>
            <person name="Grigoriev I."/>
        </authorList>
    </citation>
    <scope>NUCLEOTIDE SEQUENCE [LARGE SCALE GENOMIC DNA]</scope>
    <source>
        <strain evidence="14 15">CCMP1102</strain>
    </source>
</reference>
<dbReference type="GO" id="GO:0051119">
    <property type="term" value="F:sugar transmembrane transporter activity"/>
    <property type="evidence" value="ECO:0007669"/>
    <property type="project" value="InterPro"/>
</dbReference>
<feature type="transmembrane region" description="Helical" evidence="13">
    <location>
        <begin position="48"/>
        <end position="67"/>
    </location>
</feature>
<evidence type="ECO:0000256" key="12">
    <source>
        <dbReference type="ARBA" id="ARBA00023136"/>
    </source>
</evidence>
<evidence type="ECO:0000256" key="10">
    <source>
        <dbReference type="ARBA" id="ARBA00022989"/>
    </source>
</evidence>
<keyword evidence="12 13" id="KW-0472">Membrane</keyword>
<evidence type="ECO:0000256" key="8">
    <source>
        <dbReference type="ARBA" id="ARBA00022692"/>
    </source>
</evidence>
<dbReference type="Pfam" id="PF03083">
    <property type="entry name" value="MtN3_slv"/>
    <property type="match status" value="2"/>
</dbReference>
<feature type="transmembrane region" description="Helical" evidence="13">
    <location>
        <begin position="202"/>
        <end position="225"/>
    </location>
</feature>
<dbReference type="PANTHER" id="PTHR10791">
    <property type="entry name" value="RAG1-ACTIVATING PROTEIN 1"/>
    <property type="match status" value="1"/>
</dbReference>
<dbReference type="InterPro" id="IPR047664">
    <property type="entry name" value="SWEET"/>
</dbReference>
<keyword evidence="9" id="KW-0677">Repeat</keyword>
<evidence type="ECO:0000256" key="2">
    <source>
        <dbReference type="ARBA" id="ARBA00004653"/>
    </source>
</evidence>
<keyword evidence="5" id="KW-0813">Transport</keyword>
<accession>A0A1E7FWS2</accession>
<feature type="transmembrane region" description="Helical" evidence="13">
    <location>
        <begin position="112"/>
        <end position="131"/>
    </location>
</feature>
<feature type="transmembrane region" description="Helical" evidence="13">
    <location>
        <begin position="176"/>
        <end position="196"/>
    </location>
</feature>